<dbReference type="EMBL" id="JAHWGI010000935">
    <property type="protein sequence ID" value="KAK3918354.1"/>
    <property type="molecule type" value="Genomic_DNA"/>
</dbReference>
<protein>
    <submittedName>
        <fullName evidence="1">Galactokinase</fullName>
    </submittedName>
</protein>
<accession>A0AAE1HC05</accession>
<comment type="caution">
    <text evidence="1">The sequence shown here is derived from an EMBL/GenBank/DDBJ whole genome shotgun (WGS) entry which is preliminary data.</text>
</comment>
<reference evidence="1" key="1">
    <citation type="submission" date="2021-07" db="EMBL/GenBank/DDBJ databases">
        <authorList>
            <person name="Catto M.A."/>
            <person name="Jacobson A."/>
            <person name="Kennedy G."/>
            <person name="Labadie P."/>
            <person name="Hunt B.G."/>
            <person name="Srinivasan R."/>
        </authorList>
    </citation>
    <scope>NUCLEOTIDE SEQUENCE</scope>
    <source>
        <strain evidence="1">PL_HMW_Pooled</strain>
        <tissue evidence="1">Head</tissue>
    </source>
</reference>
<gene>
    <name evidence="1" type="ORF">KUF71_000926</name>
</gene>
<name>A0AAE1HC05_9NEOP</name>
<dbReference type="Proteomes" id="UP001219518">
    <property type="component" value="Unassembled WGS sequence"/>
</dbReference>
<evidence type="ECO:0000313" key="1">
    <source>
        <dbReference type="EMBL" id="KAK3918354.1"/>
    </source>
</evidence>
<dbReference type="AlphaFoldDB" id="A0AAE1HC05"/>
<reference evidence="1" key="2">
    <citation type="journal article" date="2023" name="BMC Genomics">
        <title>Pest status, molecular evolution, and epigenetic factors derived from the genome assembly of Frankliniella fusca, a thysanopteran phytovirus vector.</title>
        <authorList>
            <person name="Catto M.A."/>
            <person name="Labadie P.E."/>
            <person name="Jacobson A.L."/>
            <person name="Kennedy G.G."/>
            <person name="Srinivasan R."/>
            <person name="Hunt B.G."/>
        </authorList>
    </citation>
    <scope>NUCLEOTIDE SEQUENCE</scope>
    <source>
        <strain evidence="1">PL_HMW_Pooled</strain>
    </source>
</reference>
<keyword evidence="2" id="KW-1185">Reference proteome</keyword>
<evidence type="ECO:0000313" key="2">
    <source>
        <dbReference type="Proteomes" id="UP001219518"/>
    </source>
</evidence>
<sequence length="50" mass="5880">MDLRAFFCFLKSIASRFLLVFPFPQIKNTTLRYAIFNKLIVEVKVVLVKT</sequence>
<proteinExistence type="predicted"/>
<organism evidence="1 2">
    <name type="scientific">Frankliniella fusca</name>
    <dbReference type="NCBI Taxonomy" id="407009"/>
    <lineage>
        <taxon>Eukaryota</taxon>
        <taxon>Metazoa</taxon>
        <taxon>Ecdysozoa</taxon>
        <taxon>Arthropoda</taxon>
        <taxon>Hexapoda</taxon>
        <taxon>Insecta</taxon>
        <taxon>Pterygota</taxon>
        <taxon>Neoptera</taxon>
        <taxon>Paraneoptera</taxon>
        <taxon>Thysanoptera</taxon>
        <taxon>Terebrantia</taxon>
        <taxon>Thripoidea</taxon>
        <taxon>Thripidae</taxon>
        <taxon>Frankliniella</taxon>
    </lineage>
</organism>